<evidence type="ECO:0000313" key="5">
    <source>
        <dbReference type="Proteomes" id="UP000199215"/>
    </source>
</evidence>
<proteinExistence type="predicted"/>
<feature type="domain" description="DUF7551" evidence="2">
    <location>
        <begin position="141"/>
        <end position="325"/>
    </location>
</feature>
<dbReference type="AlphaFoldDB" id="A0A1H6JX89"/>
<name>A0A1H6JX89_9EURY</name>
<dbReference type="Proteomes" id="UP000199215">
    <property type="component" value="Unassembled WGS sequence"/>
</dbReference>
<dbReference type="Pfam" id="PF24420">
    <property type="entry name" value="DUF7551"/>
    <property type="match status" value="1"/>
</dbReference>
<evidence type="ECO:0000259" key="3">
    <source>
        <dbReference type="Pfam" id="PF24422"/>
    </source>
</evidence>
<feature type="region of interest" description="Disordered" evidence="1">
    <location>
        <begin position="109"/>
        <end position="129"/>
    </location>
</feature>
<keyword evidence="5" id="KW-1185">Reference proteome</keyword>
<sequence>MVCRTFEQARFRFKKAIKWGFRVSMVGPTLIDIREHIDGLGTKDGQYYVRCGRTGDRPVPAAGTRFPDRATARAAARATEQYRSALRRYDPQVPFYDLIVCEEMSRDTTAAHARESETDSPQDRLTDPVLTDSATPERHDLVEFCHRVAGAVFETLSERGYDGVESAVMHAYFQHAETVGDPDELCLCLLESMASELHKRLTPADQAEVLTDAATRLESPSDDDSPLDASLTALEQRGFIESYTRSPYSVGLDGGAGAVVVQISGYALSAHDKRLPVLPLTLELCRHHTEQSPQSVQVTAVDDGWQLTFSLADTGDQSGLVSASIDGKV</sequence>
<evidence type="ECO:0000256" key="1">
    <source>
        <dbReference type="SAM" id="MobiDB-lite"/>
    </source>
</evidence>
<dbReference type="STRING" id="1267564.SAMN05192561_1288"/>
<organism evidence="4 5">
    <name type="scientific">Halopenitus malekzadehii</name>
    <dbReference type="NCBI Taxonomy" id="1267564"/>
    <lineage>
        <taxon>Archaea</taxon>
        <taxon>Methanobacteriati</taxon>
        <taxon>Methanobacteriota</taxon>
        <taxon>Stenosarchaea group</taxon>
        <taxon>Halobacteria</taxon>
        <taxon>Halobacteriales</taxon>
        <taxon>Haloferacaceae</taxon>
        <taxon>Halopenitus</taxon>
    </lineage>
</organism>
<accession>A0A1H6JX89</accession>
<dbReference type="EMBL" id="FNWU01000028">
    <property type="protein sequence ID" value="SEH67346.1"/>
    <property type="molecule type" value="Genomic_DNA"/>
</dbReference>
<dbReference type="Pfam" id="PF24422">
    <property type="entry name" value="DUF7552"/>
    <property type="match status" value="1"/>
</dbReference>
<feature type="domain" description="DUF7552" evidence="3">
    <location>
        <begin position="29"/>
        <end position="103"/>
    </location>
</feature>
<gene>
    <name evidence="4" type="ORF">SAMN05192561_1288</name>
</gene>
<dbReference type="InterPro" id="IPR055973">
    <property type="entry name" value="DUF7551"/>
</dbReference>
<evidence type="ECO:0000313" key="4">
    <source>
        <dbReference type="EMBL" id="SEH67346.1"/>
    </source>
</evidence>
<dbReference type="InterPro" id="IPR055974">
    <property type="entry name" value="DUF7552"/>
</dbReference>
<feature type="compositionally biased region" description="Basic and acidic residues" evidence="1">
    <location>
        <begin position="112"/>
        <end position="126"/>
    </location>
</feature>
<reference evidence="4 5" key="1">
    <citation type="submission" date="2016-10" db="EMBL/GenBank/DDBJ databases">
        <authorList>
            <person name="de Groot N.N."/>
        </authorList>
    </citation>
    <scope>NUCLEOTIDE SEQUENCE [LARGE SCALE GENOMIC DNA]</scope>
    <source>
        <strain evidence="4 5">IBRC-M10418</strain>
    </source>
</reference>
<protein>
    <submittedName>
        <fullName evidence="4">Uncharacterized protein</fullName>
    </submittedName>
</protein>
<evidence type="ECO:0000259" key="2">
    <source>
        <dbReference type="Pfam" id="PF24420"/>
    </source>
</evidence>